<proteinExistence type="predicted"/>
<organism evidence="1 2">
    <name type="scientific">Ramlibacter ginsenosidimutans</name>
    <dbReference type="NCBI Taxonomy" id="502333"/>
    <lineage>
        <taxon>Bacteria</taxon>
        <taxon>Pseudomonadati</taxon>
        <taxon>Pseudomonadota</taxon>
        <taxon>Betaproteobacteria</taxon>
        <taxon>Burkholderiales</taxon>
        <taxon>Comamonadaceae</taxon>
        <taxon>Ramlibacter</taxon>
    </lineage>
</organism>
<reference evidence="1" key="1">
    <citation type="journal article" date="2012" name="J. Microbiol. Biotechnol.">
        <title>Ramlibacter ginsenosidimutans sp. nov., with ginsenoside-converting activity.</title>
        <authorList>
            <person name="Wang L."/>
            <person name="An D.S."/>
            <person name="Kim S.G."/>
            <person name="Jin F.X."/>
            <person name="Kim S.C."/>
            <person name="Lee S.T."/>
            <person name="Im W.T."/>
        </authorList>
    </citation>
    <scope>NUCLEOTIDE SEQUENCE</scope>
    <source>
        <strain evidence="1">KACC 17527</strain>
    </source>
</reference>
<reference evidence="1" key="2">
    <citation type="submission" date="2021-01" db="EMBL/GenBank/DDBJ databases">
        <authorList>
            <person name="Kang M."/>
        </authorList>
    </citation>
    <scope>NUCLEOTIDE SEQUENCE</scope>
    <source>
        <strain evidence="1">KACC 17527</strain>
    </source>
</reference>
<dbReference type="AlphaFoldDB" id="A0A934WQ16"/>
<evidence type="ECO:0000313" key="2">
    <source>
        <dbReference type="Proteomes" id="UP000630528"/>
    </source>
</evidence>
<sequence length="80" mass="8429">MIPVKTPAGQQVLKDRSVPLTLRQRAALIVIDGRRTLTELLQGSGVTAEDLQHLFQLGLVAETAGGAGGESTVPAPLRRS</sequence>
<comment type="caution">
    <text evidence="1">The sequence shown here is derived from an EMBL/GenBank/DDBJ whole genome shotgun (WGS) entry which is preliminary data.</text>
</comment>
<gene>
    <name evidence="1" type="ORF">JJB11_23445</name>
</gene>
<keyword evidence="2" id="KW-1185">Reference proteome</keyword>
<name>A0A934WQ16_9BURK</name>
<protein>
    <submittedName>
        <fullName evidence="1">Uncharacterized protein</fullName>
    </submittedName>
</protein>
<evidence type="ECO:0000313" key="1">
    <source>
        <dbReference type="EMBL" id="MBK6009063.1"/>
    </source>
</evidence>
<dbReference type="Proteomes" id="UP000630528">
    <property type="component" value="Unassembled WGS sequence"/>
</dbReference>
<dbReference type="EMBL" id="JAEPWM010000014">
    <property type="protein sequence ID" value="MBK6009063.1"/>
    <property type="molecule type" value="Genomic_DNA"/>
</dbReference>
<accession>A0A934WQ16</accession>
<dbReference type="RefSeq" id="WP_201177343.1">
    <property type="nucleotide sequence ID" value="NZ_JAEPWM010000014.1"/>
</dbReference>